<evidence type="ECO:0000313" key="2">
    <source>
        <dbReference type="EMBL" id="RMB85964.1"/>
    </source>
</evidence>
<dbReference type="Proteomes" id="UP000270471">
    <property type="component" value="Unassembled WGS sequence"/>
</dbReference>
<accession>A0A3M0IAY4</accession>
<sequence length="450" mass="50161">MSPNNGQDGKDSEGSQADQADQADQNIDGFFSTARVAARRESVELPTDSYTHYLFDLDEPKLADVRGMGYEEFSQDRYQAPFLQDLLASWRSLYDEPFTGITSDGVMRRGLYDLPERPSTDPAPQRAAEQLLAALTDEERESVGHPVTAQEWRAWSNPEFVVHRVGLRLENLTAEKAEAVLAVVRASLSPEGYERVTGAMQLNGVLGELVDLPTVMNDRSYWFSLFGQPGPLAPWGWQLFGHHVAVNFVSVGGRHVVAPVFLGAEPALTEEHPPLFAAREEAALELAGSLSAEQRASAIVYDSVLDPAMPEGRLHPADERHVAGAFQDNRVIPYEGIRGSDLTERQRTLLRTVAADFLLLLKAAQREATLAQYDAHVDDTWFAWYGATDGSQPFYLRIQSPVIIAELDHHAGVWLANRLPARFHVHTTLRHPNGNDYGRALIARWREREE</sequence>
<evidence type="ECO:0000313" key="3">
    <source>
        <dbReference type="Proteomes" id="UP000270471"/>
    </source>
</evidence>
<organism evidence="2 3">
    <name type="scientific">Streptomyces shenzhenensis</name>
    <dbReference type="NCBI Taxonomy" id="943815"/>
    <lineage>
        <taxon>Bacteria</taxon>
        <taxon>Bacillati</taxon>
        <taxon>Actinomycetota</taxon>
        <taxon>Actinomycetes</taxon>
        <taxon>Kitasatosporales</taxon>
        <taxon>Streptomycetaceae</taxon>
        <taxon>Streptomyces</taxon>
    </lineage>
</organism>
<protein>
    <recommendedName>
        <fullName evidence="4">DUF3500 domain-containing protein</fullName>
    </recommendedName>
</protein>
<keyword evidence="3" id="KW-1185">Reference proteome</keyword>
<proteinExistence type="predicted"/>
<name>A0A3M0IAY4_9ACTN</name>
<dbReference type="RefSeq" id="WP_121889068.1">
    <property type="nucleotide sequence ID" value="NZ_PENI01000005.1"/>
</dbReference>
<comment type="caution">
    <text evidence="2">The sequence shown here is derived from an EMBL/GenBank/DDBJ whole genome shotgun (WGS) entry which is preliminary data.</text>
</comment>
<dbReference type="AlphaFoldDB" id="A0A3M0IAY4"/>
<feature type="compositionally biased region" description="Low complexity" evidence="1">
    <location>
        <begin position="16"/>
        <end position="25"/>
    </location>
</feature>
<dbReference type="Pfam" id="PF12006">
    <property type="entry name" value="DUF3500"/>
    <property type="match status" value="1"/>
</dbReference>
<reference evidence="2 3" key="1">
    <citation type="submission" date="2017-11" db="EMBL/GenBank/DDBJ databases">
        <title>Draft genome of actinobacteria isolated from guarana (Paullinia cupana (Mart.) Ducke.</title>
        <authorList>
            <person name="Siqueira K.A."/>
            <person name="Liotti R.G."/>
            <person name="Mendes T.A.O."/>
            <person name="Soares M.A."/>
        </authorList>
    </citation>
    <scope>NUCLEOTIDE SEQUENCE [LARGE SCALE GENOMIC DNA]</scope>
    <source>
        <strain evidence="2 3">193</strain>
    </source>
</reference>
<feature type="region of interest" description="Disordered" evidence="1">
    <location>
        <begin position="1"/>
        <end position="26"/>
    </location>
</feature>
<dbReference type="PANTHER" id="PTHR37489:SF1">
    <property type="entry name" value="DUF3500 DOMAIN-CONTAINING PROTEIN"/>
    <property type="match status" value="1"/>
</dbReference>
<dbReference type="InterPro" id="IPR021889">
    <property type="entry name" value="DUF3500"/>
</dbReference>
<evidence type="ECO:0008006" key="4">
    <source>
        <dbReference type="Google" id="ProtNLM"/>
    </source>
</evidence>
<dbReference type="OrthoDB" id="581140at2"/>
<gene>
    <name evidence="2" type="ORF">CTZ28_10670</name>
</gene>
<evidence type="ECO:0000256" key="1">
    <source>
        <dbReference type="SAM" id="MobiDB-lite"/>
    </source>
</evidence>
<dbReference type="PANTHER" id="PTHR37489">
    <property type="entry name" value="DUF3500 DOMAIN-CONTAINING PROTEIN"/>
    <property type="match status" value="1"/>
</dbReference>
<dbReference type="EMBL" id="PENI01000005">
    <property type="protein sequence ID" value="RMB85964.1"/>
    <property type="molecule type" value="Genomic_DNA"/>
</dbReference>